<dbReference type="GeneID" id="121400449"/>
<feature type="region of interest" description="Disordered" evidence="1">
    <location>
        <begin position="159"/>
        <end position="187"/>
    </location>
</feature>
<reference evidence="3" key="2">
    <citation type="submission" date="2025-08" db="UniProtKB">
        <authorList>
            <consortium name="RefSeq"/>
        </authorList>
    </citation>
    <scope>IDENTIFICATION</scope>
    <source>
        <strain evidence="3">J_2021</strain>
        <tissue evidence="3">Erythrocytes</tissue>
    </source>
</reference>
<dbReference type="Proteomes" id="UP000186698">
    <property type="component" value="Chromosome 2S"/>
</dbReference>
<feature type="compositionally biased region" description="Basic residues" evidence="1">
    <location>
        <begin position="122"/>
        <end position="131"/>
    </location>
</feature>
<feature type="compositionally biased region" description="Basic and acidic residues" evidence="1">
    <location>
        <begin position="89"/>
        <end position="103"/>
    </location>
</feature>
<reference evidence="2" key="1">
    <citation type="submission" date="2024-06" db="UniProtKB">
        <authorList>
            <consortium name="RefSeq"/>
        </authorList>
    </citation>
    <scope>NUCLEOTIDE SEQUENCE [LARGE SCALE GENOMIC DNA]</scope>
    <source>
        <strain evidence="2">J_2021</strain>
    </source>
</reference>
<feature type="compositionally biased region" description="Low complexity" evidence="1">
    <location>
        <begin position="285"/>
        <end position="298"/>
    </location>
</feature>
<sequence>MLDKRLCKKCLMEASNPPMEQLNNMMDWMQSTFKQSMATMVDEVTGKVMHNLSKQGCIPAASARLGSTLQETNVPRNLVQGRQQKELQLERIESSPTKPDKIPRNSQRKRSPDKVRQSYRGQLHKQARGHQIKNLIDHDHSYFFVGGREPNRSVGLLHTGSPELPSRSAQQEIPDSGRMGTQSRNVQSDQKQVGSLLHRPDGNISEQEDRDILFLGKEQSNEILGCLFLPMEISNGLHLSTSSCDSESPQENQDRQGKCGHCDTLVAQKSLVSDTDGAQTGRAIPPSNSSNYSPPGNGVTSEPRPLGLSSLETERLKLNRLGLSDSTVSTILASKKKSTHKVRQNLGGLY</sequence>
<evidence type="ECO:0000256" key="1">
    <source>
        <dbReference type="SAM" id="MobiDB-lite"/>
    </source>
</evidence>
<accession>A0A8J1MDS5</accession>
<organism evidence="2 3">
    <name type="scientific">Xenopus laevis</name>
    <name type="common">African clawed frog</name>
    <dbReference type="NCBI Taxonomy" id="8355"/>
    <lineage>
        <taxon>Eukaryota</taxon>
        <taxon>Metazoa</taxon>
        <taxon>Chordata</taxon>
        <taxon>Craniata</taxon>
        <taxon>Vertebrata</taxon>
        <taxon>Euteleostomi</taxon>
        <taxon>Amphibia</taxon>
        <taxon>Batrachia</taxon>
        <taxon>Anura</taxon>
        <taxon>Pipoidea</taxon>
        <taxon>Pipidae</taxon>
        <taxon>Xenopodinae</taxon>
        <taxon>Xenopus</taxon>
        <taxon>Xenopus</taxon>
    </lineage>
</organism>
<dbReference type="PANTHER" id="PTHR33066">
    <property type="entry name" value="INTEGRASE_SAM-LIKE_N DOMAIN-CONTAINING PROTEIN"/>
    <property type="match status" value="1"/>
</dbReference>
<dbReference type="PANTHER" id="PTHR33066:SF2">
    <property type="entry name" value="FILAGGRIN-2-LIKE"/>
    <property type="match status" value="1"/>
</dbReference>
<proteinExistence type="predicted"/>
<feature type="compositionally biased region" description="Polar residues" evidence="1">
    <location>
        <begin position="167"/>
        <end position="187"/>
    </location>
</feature>
<name>A0A8J1MDS5_XENLA</name>
<evidence type="ECO:0000313" key="3">
    <source>
        <dbReference type="RefSeq" id="XP_041439516.1"/>
    </source>
</evidence>
<dbReference type="AlphaFoldDB" id="A0A8J1MDS5"/>
<dbReference type="RefSeq" id="XP_041439516.1">
    <property type="nucleotide sequence ID" value="XM_041583582.1"/>
</dbReference>
<evidence type="ECO:0000313" key="2">
    <source>
        <dbReference type="Proteomes" id="UP000186698"/>
    </source>
</evidence>
<feature type="region of interest" description="Disordered" evidence="1">
    <location>
        <begin position="273"/>
        <end position="306"/>
    </location>
</feature>
<dbReference type="KEGG" id="xla:121400449"/>
<keyword evidence="2" id="KW-1185">Reference proteome</keyword>
<protein>
    <submittedName>
        <fullName evidence="3">Uncharacterized protein LOC121400449</fullName>
    </submittedName>
</protein>
<feature type="region of interest" description="Disordered" evidence="1">
    <location>
        <begin position="89"/>
        <end position="131"/>
    </location>
</feature>
<gene>
    <name evidence="3" type="primary">LOC121400449</name>
</gene>